<dbReference type="AlphaFoldDB" id="L8J557"/>
<comment type="caution">
    <text evidence="1">The sequence shown here is derived from an EMBL/GenBank/DDBJ whole genome shotgun (WGS) entry which is preliminary data.</text>
</comment>
<protein>
    <submittedName>
        <fullName evidence="1">DUF324 domain-containing protein</fullName>
    </submittedName>
</protein>
<proteinExistence type="predicted"/>
<gene>
    <name evidence="1" type="ORF">C942_03236</name>
</gene>
<dbReference type="EMBL" id="AMZO01000034">
    <property type="protein sequence ID" value="ELR63891.1"/>
    <property type="molecule type" value="Genomic_DNA"/>
</dbReference>
<evidence type="ECO:0000313" key="1">
    <source>
        <dbReference type="EMBL" id="ELR63891.1"/>
    </source>
</evidence>
<name>L8J557_9GAMM</name>
<organism evidence="1 2">
    <name type="scientific">Photobacterium marinum</name>
    <dbReference type="NCBI Taxonomy" id="1056511"/>
    <lineage>
        <taxon>Bacteria</taxon>
        <taxon>Pseudomonadati</taxon>
        <taxon>Pseudomonadota</taxon>
        <taxon>Gammaproteobacteria</taxon>
        <taxon>Vibrionales</taxon>
        <taxon>Vibrionaceae</taxon>
        <taxon>Photobacterium</taxon>
    </lineage>
</organism>
<dbReference type="RefSeq" id="WP_007469740.1">
    <property type="nucleotide sequence ID" value="NZ_AMZO01000034.1"/>
</dbReference>
<accession>L8J557</accession>
<evidence type="ECO:0000313" key="2">
    <source>
        <dbReference type="Proteomes" id="UP000011134"/>
    </source>
</evidence>
<dbReference type="PATRIC" id="fig|1056511.3.peg.4161"/>
<dbReference type="Proteomes" id="UP000011134">
    <property type="component" value="Unassembled WGS sequence"/>
</dbReference>
<dbReference type="OrthoDB" id="5362408at2"/>
<sequence length="666" mass="76032">MSIKKERTLNSPYHFVPVSESLISSGTFEHSRGCKFTPHDTLSTDKFSGEIKCELGTLTPSIFACYQGNQTNLIEAARTKLGASVHRDKQILSPLFVEMNNNKHQVILGSSIKGMLRNNVAALLPAPMNRVQERTFAYRPNIMPKATDVEMIKQTFPALFFYNNGKPFVHVYTNWKRGTDYCFKFLGNAKKYKYRGSVDSEGKLTRLFKGGTLHHNAHKTGCYITHRALKQKPIRLDITENVLQQFEATTNHLINDDTGHLNVRHPKVKKEDVADLKRYIKQNRNYREWQDNQLIFVEAELNNNQTPEKISSFGNNFRYYWLHSSSIHKNNQNELRPSIQPNTQKNRPLNALTCLFGDLVERSEPEEDLRLAGRVSVNHAVEAIKRESVYERDIWYALPLCAQPKASAYEFYLEQFYSGNLLFELKDYNSEQLQQLAGRKMYVHQDGFNNLFHENGIAADTPQAKNELLSDNKAPIASKVTPTSTQFQFCLRFRQLSIFELGLIYAALDPNYLLSAIKSFPPSNSTIKELHNRTQYTVYTLANKLGYGRPHGFGSVTIKCRETISENIPTPAECVKHMFSKLLEDVEGSSNANAAKMAFVKQIIRFINIKENVKGQTAHYGSAEGAKATLDFHGDIRKRTIKNYRIKPKYAEKASENNKLANFNKG</sequence>
<keyword evidence="2" id="KW-1185">Reference proteome</keyword>
<reference evidence="1 2" key="1">
    <citation type="submission" date="2012-12" db="EMBL/GenBank/DDBJ databases">
        <title>Genome Assembly of Photobacterium sp. AK15.</title>
        <authorList>
            <person name="Khatri I."/>
            <person name="Vaidya B."/>
            <person name="Srinivas T.N.R."/>
            <person name="Subramanian S."/>
            <person name="Pinnaka A."/>
        </authorList>
    </citation>
    <scope>NUCLEOTIDE SEQUENCE [LARGE SCALE GENOMIC DNA]</scope>
    <source>
        <strain evidence="1 2">AK15</strain>
    </source>
</reference>